<reference evidence="3 4" key="1">
    <citation type="journal article" date="2016" name="Mol. Biol. Evol.">
        <title>Comparative Genomics of Early-Diverging Mushroom-Forming Fungi Provides Insights into the Origins of Lignocellulose Decay Capabilities.</title>
        <authorList>
            <person name="Nagy L.G."/>
            <person name="Riley R."/>
            <person name="Tritt A."/>
            <person name="Adam C."/>
            <person name="Daum C."/>
            <person name="Floudas D."/>
            <person name="Sun H."/>
            <person name="Yadav J.S."/>
            <person name="Pangilinan J."/>
            <person name="Larsson K.H."/>
            <person name="Matsuura K."/>
            <person name="Barry K."/>
            <person name="Labutti K."/>
            <person name="Kuo R."/>
            <person name="Ohm R.A."/>
            <person name="Bhattacharya S.S."/>
            <person name="Shirouzu T."/>
            <person name="Yoshinaga Y."/>
            <person name="Martin F.M."/>
            <person name="Grigoriev I.V."/>
            <person name="Hibbett D.S."/>
        </authorList>
    </citation>
    <scope>NUCLEOTIDE SEQUENCE [LARGE SCALE GENOMIC DNA]</scope>
    <source>
        <strain evidence="3 4">CBS 109695</strain>
    </source>
</reference>
<evidence type="ECO:0000313" key="4">
    <source>
        <dbReference type="Proteomes" id="UP000076532"/>
    </source>
</evidence>
<dbReference type="EMBL" id="KV417554">
    <property type="protein sequence ID" value="KZP20500.1"/>
    <property type="molecule type" value="Genomic_DNA"/>
</dbReference>
<evidence type="ECO:0000313" key="3">
    <source>
        <dbReference type="EMBL" id="KZP20500.1"/>
    </source>
</evidence>
<sequence length="186" mass="21149">MALHAIRISLYTILFLFSAVLFGLCCARLHYTRHLEPYDPLNRGTPFYDPIVAELLAASVLTMLWAPVIAHGVHAKRESARGYFTSFLFEAIGLFMFFVLWLVGAAIASSFWGNLHFCRQYQTCRLLTALVAFAWMGWIIISILLTISVMFAIANNAFGEPFHGRWDPRHSHYRDSNVIETRTSTA</sequence>
<dbReference type="STRING" id="436010.A0A166J4Q7"/>
<organism evidence="3 4">
    <name type="scientific">Athelia psychrophila</name>
    <dbReference type="NCBI Taxonomy" id="1759441"/>
    <lineage>
        <taxon>Eukaryota</taxon>
        <taxon>Fungi</taxon>
        <taxon>Dikarya</taxon>
        <taxon>Basidiomycota</taxon>
        <taxon>Agaricomycotina</taxon>
        <taxon>Agaricomycetes</taxon>
        <taxon>Agaricomycetidae</taxon>
        <taxon>Atheliales</taxon>
        <taxon>Atheliaceae</taxon>
        <taxon>Athelia</taxon>
    </lineage>
</organism>
<keyword evidence="1" id="KW-0812">Transmembrane</keyword>
<dbReference type="Proteomes" id="UP000076532">
    <property type="component" value="Unassembled WGS sequence"/>
</dbReference>
<gene>
    <name evidence="3" type="ORF">FIBSPDRAFT_1044777</name>
    <name evidence="2" type="ORF">FIBSPDRAFT_807146</name>
</gene>
<accession>A0A166J4Q7</accession>
<keyword evidence="1" id="KW-1133">Transmembrane helix</keyword>
<dbReference type="AlphaFoldDB" id="A0A166J4Q7"/>
<feature type="transmembrane region" description="Helical" evidence="1">
    <location>
        <begin position="12"/>
        <end position="31"/>
    </location>
</feature>
<keyword evidence="4" id="KW-1185">Reference proteome</keyword>
<feature type="transmembrane region" description="Helical" evidence="1">
    <location>
        <begin position="51"/>
        <end position="75"/>
    </location>
</feature>
<evidence type="ECO:0000313" key="2">
    <source>
        <dbReference type="EMBL" id="KZP04147.1"/>
    </source>
</evidence>
<feature type="transmembrane region" description="Helical" evidence="1">
    <location>
        <begin position="87"/>
        <end position="112"/>
    </location>
</feature>
<dbReference type="OrthoDB" id="2501127at2759"/>
<keyword evidence="1" id="KW-0472">Membrane</keyword>
<name>A0A166J4Q7_9AGAM</name>
<protein>
    <recommendedName>
        <fullName evidence="5">MARVEL domain-containing protein</fullName>
    </recommendedName>
</protein>
<evidence type="ECO:0000256" key="1">
    <source>
        <dbReference type="SAM" id="Phobius"/>
    </source>
</evidence>
<evidence type="ECO:0008006" key="5">
    <source>
        <dbReference type="Google" id="ProtNLM"/>
    </source>
</evidence>
<proteinExistence type="predicted"/>
<dbReference type="EMBL" id="KV417954">
    <property type="protein sequence ID" value="KZP04147.1"/>
    <property type="molecule type" value="Genomic_DNA"/>
</dbReference>
<feature type="transmembrane region" description="Helical" evidence="1">
    <location>
        <begin position="132"/>
        <end position="154"/>
    </location>
</feature>